<dbReference type="Proteomes" id="UP000009080">
    <property type="component" value="Chromosome"/>
</dbReference>
<dbReference type="HOGENOM" id="CLU_684902_0_0_6"/>
<evidence type="ECO:0000313" key="3">
    <source>
        <dbReference type="Proteomes" id="UP000009080"/>
    </source>
</evidence>
<protein>
    <submittedName>
        <fullName evidence="2">Uncharacterized protein</fullName>
    </submittedName>
</protein>
<dbReference type="RefSeq" id="WP_015819523.1">
    <property type="nucleotide sequence ID" value="NC_012997.1"/>
</dbReference>
<accession>C5BN13</accession>
<gene>
    <name evidence="2" type="ordered locus">TERTU_0507</name>
</gene>
<dbReference type="eggNOG" id="ENOG5033N4Z">
    <property type="taxonomic scope" value="Bacteria"/>
</dbReference>
<sequence>MEKNDLRDLEVALGIASPWSIKSIKVNEKDHAFDVFLEVADQKRLFGFLDSYKRSQDVELVSGSWQYMSLGTFTTIIHADIPRLGNDNENVVGPENIIQPAFLGHPSRQYSNFVRQRVALGQIKGLDSSVIAETINIDESLVSLVLSDIAKSNADIRTLSCLPTEVDPVWERILRDQVLLRTTMLPLKFLLSKLKLTATKITDSRKILPLVCDLRDFFVEHVAAMDSEVDQVCGITTERQQQYARAAKSRHRLVLPSVKSPVWLDVLSGRITLNSQSVPLNLLISRQRSNFVQGRTKEEKIAAIEMLREYFRKNYRTLKTELLLLNRAMNIRQKSGVELPDPEHAVWQQILNDDTLVPSSHIAYKLLLAKLRAQVTTKPDPVVKLEAARRIREFLSQNQKSMREELNLLLKQTAVV</sequence>
<evidence type="ECO:0000313" key="2">
    <source>
        <dbReference type="EMBL" id="ACR13409.1"/>
    </source>
</evidence>
<name>C5BN13_TERTT</name>
<feature type="coiled-coil region" evidence="1">
    <location>
        <begin position="385"/>
        <end position="412"/>
    </location>
</feature>
<reference evidence="2 3" key="1">
    <citation type="journal article" date="2009" name="PLoS ONE">
        <title>The complete genome of Teredinibacter turnerae T7901: an intracellular endosymbiont of marine wood-boring bivalves (shipworms).</title>
        <authorList>
            <person name="Yang J.C."/>
            <person name="Madupu R."/>
            <person name="Durkin A.S."/>
            <person name="Ekborg N.A."/>
            <person name="Pedamallu C.S."/>
            <person name="Hostetler J.B."/>
            <person name="Radune D."/>
            <person name="Toms B.S."/>
            <person name="Henrissat B."/>
            <person name="Coutinho P.M."/>
            <person name="Schwarz S."/>
            <person name="Field L."/>
            <person name="Trindade-Silva A.E."/>
            <person name="Soares C.A.G."/>
            <person name="Elshahawi S."/>
            <person name="Hanora A."/>
            <person name="Schmidt E.W."/>
            <person name="Haygood M.G."/>
            <person name="Posfai J."/>
            <person name="Benner J."/>
            <person name="Madinger C."/>
            <person name="Nove J."/>
            <person name="Anton B."/>
            <person name="Chaudhary K."/>
            <person name="Foster J."/>
            <person name="Holman A."/>
            <person name="Kumar S."/>
            <person name="Lessard P.A."/>
            <person name="Luyten Y.A."/>
            <person name="Slatko B."/>
            <person name="Wood N."/>
            <person name="Wu B."/>
            <person name="Teplitski M."/>
            <person name="Mougous J.D."/>
            <person name="Ward N."/>
            <person name="Eisen J.A."/>
            <person name="Badger J.H."/>
            <person name="Distel D.L."/>
        </authorList>
    </citation>
    <scope>NUCLEOTIDE SEQUENCE [LARGE SCALE GENOMIC DNA]</scope>
    <source>
        <strain evidence="3">ATCC 39867 / T7901</strain>
    </source>
</reference>
<organism evidence="2 3">
    <name type="scientific">Teredinibacter turnerae (strain ATCC 39867 / T7901)</name>
    <dbReference type="NCBI Taxonomy" id="377629"/>
    <lineage>
        <taxon>Bacteria</taxon>
        <taxon>Pseudomonadati</taxon>
        <taxon>Pseudomonadota</taxon>
        <taxon>Gammaproteobacteria</taxon>
        <taxon>Cellvibrionales</taxon>
        <taxon>Cellvibrionaceae</taxon>
        <taxon>Teredinibacter</taxon>
    </lineage>
</organism>
<dbReference type="EMBL" id="CP001614">
    <property type="protein sequence ID" value="ACR13409.1"/>
    <property type="molecule type" value="Genomic_DNA"/>
</dbReference>
<dbReference type="OrthoDB" id="6378821at2"/>
<dbReference type="STRING" id="377629.TERTU_0507"/>
<keyword evidence="1" id="KW-0175">Coiled coil</keyword>
<keyword evidence="3" id="KW-1185">Reference proteome</keyword>
<dbReference type="AlphaFoldDB" id="C5BN13"/>
<evidence type="ECO:0000256" key="1">
    <source>
        <dbReference type="SAM" id="Coils"/>
    </source>
</evidence>
<proteinExistence type="predicted"/>
<dbReference type="KEGG" id="ttu:TERTU_0507"/>